<organism evidence="5 6">
    <name type="scientific">Rubripirellula lacrimiformis</name>
    <dbReference type="NCBI Taxonomy" id="1930273"/>
    <lineage>
        <taxon>Bacteria</taxon>
        <taxon>Pseudomonadati</taxon>
        <taxon>Planctomycetota</taxon>
        <taxon>Planctomycetia</taxon>
        <taxon>Pirellulales</taxon>
        <taxon>Pirellulaceae</taxon>
        <taxon>Rubripirellula</taxon>
    </lineage>
</organism>
<feature type="repeat" description="WD" evidence="3">
    <location>
        <begin position="381"/>
        <end position="422"/>
    </location>
</feature>
<dbReference type="GO" id="GO:0009055">
    <property type="term" value="F:electron transfer activity"/>
    <property type="evidence" value="ECO:0007669"/>
    <property type="project" value="InterPro"/>
</dbReference>
<dbReference type="PROSITE" id="PS00678">
    <property type="entry name" value="WD_REPEATS_1"/>
    <property type="match status" value="1"/>
</dbReference>
<sequence>MSSHYGILLHVIFPPKFESLSNEQRKLQGKFQWQRGHGAFSAIFQKGDRSLKDLSFLGLASRAIGCRRFATGSLLGLAVLCAPASGDDAATVSFRSDIAPILLESCLACHGPKKAEGGYRVDTYDELLKAGDSGELPIAASLDHVSELVRRIISDDESERMPAENDALPPAQVQLIKTWVAAGGKFDGKDSGLSLSLVMPPVRYADPPEVYSQAVPITATTFSPDGKQIVTSGYHELAIWNTEDATLVRRIQNIGQRVFALAFSSDGQTLAVGCGQPGRSGEVRLVDFNSGDVKEVIARTNDVVLDLAYRPGTNDLAIASADSTIRIINTETLKEIRAFASHADWVTAVAWSDDGTRLASASRDKSVKVYDGTTGDLLSSYLGHGAAVRGVSILADSKQVVSVGADNKLHRWNIEGAKKVAEVGTGGEGSKIVRSGTNLWVPCSDKRLLQIDLTSNKISQQYSGHSDWVLTACFQPSTTTDGEESHSIASGSFDGEVRLWNIADAAVIRQWVAKP</sequence>
<dbReference type="KEGG" id="rlc:K227x_57420"/>
<dbReference type="SUPFAM" id="SSF46626">
    <property type="entry name" value="Cytochrome c"/>
    <property type="match status" value="1"/>
</dbReference>
<evidence type="ECO:0000313" key="6">
    <source>
        <dbReference type="Proteomes" id="UP000318538"/>
    </source>
</evidence>
<keyword evidence="6" id="KW-1185">Reference proteome</keyword>
<keyword evidence="1 3" id="KW-0853">WD repeat</keyword>
<dbReference type="SUPFAM" id="SSF50978">
    <property type="entry name" value="WD40 repeat-like"/>
    <property type="match status" value="1"/>
</dbReference>
<reference evidence="5 6" key="1">
    <citation type="submission" date="2019-02" db="EMBL/GenBank/DDBJ databases">
        <title>Deep-cultivation of Planctomycetes and their phenomic and genomic characterization uncovers novel biology.</title>
        <authorList>
            <person name="Wiegand S."/>
            <person name="Jogler M."/>
            <person name="Boedeker C."/>
            <person name="Pinto D."/>
            <person name="Vollmers J."/>
            <person name="Rivas-Marin E."/>
            <person name="Kohn T."/>
            <person name="Peeters S.H."/>
            <person name="Heuer A."/>
            <person name="Rast P."/>
            <person name="Oberbeckmann S."/>
            <person name="Bunk B."/>
            <person name="Jeske O."/>
            <person name="Meyerdierks A."/>
            <person name="Storesund J.E."/>
            <person name="Kallscheuer N."/>
            <person name="Luecker S."/>
            <person name="Lage O.M."/>
            <person name="Pohl T."/>
            <person name="Merkel B.J."/>
            <person name="Hornburger P."/>
            <person name="Mueller R.-W."/>
            <person name="Bruemmer F."/>
            <person name="Labrenz M."/>
            <person name="Spormann A.M."/>
            <person name="Op den Camp H."/>
            <person name="Overmann J."/>
            <person name="Amann R."/>
            <person name="Jetten M.S.M."/>
            <person name="Mascher T."/>
            <person name="Medema M.H."/>
            <person name="Devos D.P."/>
            <person name="Kaster A.-K."/>
            <person name="Ovreas L."/>
            <person name="Rohde M."/>
            <person name="Galperin M.Y."/>
            <person name="Jogler C."/>
        </authorList>
    </citation>
    <scope>NUCLEOTIDE SEQUENCE [LARGE SCALE GENOMIC DNA]</scope>
    <source>
        <strain evidence="5 6">K22_7</strain>
    </source>
</reference>
<protein>
    <submittedName>
        <fullName evidence="5">Translocation protein TolB</fullName>
    </submittedName>
</protein>
<name>A0A517NJL2_9BACT</name>
<dbReference type="EMBL" id="CP036525">
    <property type="protein sequence ID" value="QDT07315.1"/>
    <property type="molecule type" value="Genomic_DNA"/>
</dbReference>
<dbReference type="CDD" id="cd00200">
    <property type="entry name" value="WD40"/>
    <property type="match status" value="1"/>
</dbReference>
<feature type="repeat" description="WD" evidence="3">
    <location>
        <begin position="339"/>
        <end position="380"/>
    </location>
</feature>
<dbReference type="AlphaFoldDB" id="A0A517NJL2"/>
<dbReference type="InterPro" id="IPR015943">
    <property type="entry name" value="WD40/YVTN_repeat-like_dom_sf"/>
</dbReference>
<feature type="domain" description="Cytochrome C Planctomycete-type" evidence="4">
    <location>
        <begin position="106"/>
        <end position="162"/>
    </location>
</feature>
<dbReference type="InterPro" id="IPR036322">
    <property type="entry name" value="WD40_repeat_dom_sf"/>
</dbReference>
<evidence type="ECO:0000256" key="3">
    <source>
        <dbReference type="PROSITE-ProRule" id="PRU00221"/>
    </source>
</evidence>
<evidence type="ECO:0000313" key="5">
    <source>
        <dbReference type="EMBL" id="QDT07315.1"/>
    </source>
</evidence>
<dbReference type="InterPro" id="IPR011429">
    <property type="entry name" value="Cyt_c_Planctomycete-type"/>
</dbReference>
<gene>
    <name evidence="5" type="ORF">K227x_57420</name>
</gene>
<dbReference type="PROSITE" id="PS50082">
    <property type="entry name" value="WD_REPEATS_2"/>
    <property type="match status" value="3"/>
</dbReference>
<dbReference type="PROSITE" id="PS50294">
    <property type="entry name" value="WD_REPEATS_REGION"/>
    <property type="match status" value="1"/>
</dbReference>
<dbReference type="InterPro" id="IPR036909">
    <property type="entry name" value="Cyt_c-like_dom_sf"/>
</dbReference>
<dbReference type="InterPro" id="IPR001680">
    <property type="entry name" value="WD40_rpt"/>
</dbReference>
<dbReference type="Pfam" id="PF07635">
    <property type="entry name" value="PSCyt1"/>
    <property type="match status" value="1"/>
</dbReference>
<dbReference type="Gene3D" id="2.130.10.10">
    <property type="entry name" value="YVTN repeat-like/Quinoprotein amine dehydrogenase"/>
    <property type="match status" value="2"/>
</dbReference>
<proteinExistence type="predicted"/>
<keyword evidence="2" id="KW-0677">Repeat</keyword>
<dbReference type="OrthoDB" id="226265at2"/>
<dbReference type="PANTHER" id="PTHR19848">
    <property type="entry name" value="WD40 REPEAT PROTEIN"/>
    <property type="match status" value="1"/>
</dbReference>
<dbReference type="SMART" id="SM00320">
    <property type="entry name" value="WD40"/>
    <property type="match status" value="6"/>
</dbReference>
<evidence type="ECO:0000259" key="4">
    <source>
        <dbReference type="Pfam" id="PF07635"/>
    </source>
</evidence>
<dbReference type="InterPro" id="IPR019775">
    <property type="entry name" value="WD40_repeat_CS"/>
</dbReference>
<dbReference type="Pfam" id="PF00400">
    <property type="entry name" value="WD40"/>
    <property type="match status" value="3"/>
</dbReference>
<accession>A0A517NJL2</accession>
<dbReference type="GO" id="GO:0020037">
    <property type="term" value="F:heme binding"/>
    <property type="evidence" value="ECO:0007669"/>
    <property type="project" value="InterPro"/>
</dbReference>
<dbReference type="Proteomes" id="UP000318538">
    <property type="component" value="Chromosome"/>
</dbReference>
<evidence type="ECO:0000256" key="1">
    <source>
        <dbReference type="ARBA" id="ARBA00022574"/>
    </source>
</evidence>
<dbReference type="PANTHER" id="PTHR19848:SF8">
    <property type="entry name" value="F-BOX AND WD REPEAT DOMAIN CONTAINING 7"/>
    <property type="match status" value="1"/>
</dbReference>
<feature type="repeat" description="WD" evidence="3">
    <location>
        <begin position="462"/>
        <end position="510"/>
    </location>
</feature>
<evidence type="ECO:0000256" key="2">
    <source>
        <dbReference type="ARBA" id="ARBA00022737"/>
    </source>
</evidence>